<dbReference type="AlphaFoldDB" id="A0A151Y3H5"/>
<keyword evidence="3" id="KW-1185">Reference proteome</keyword>
<dbReference type="Proteomes" id="UP000076276">
    <property type="component" value="Unassembled WGS sequence"/>
</dbReference>
<keyword evidence="1" id="KW-0812">Transmembrane</keyword>
<keyword evidence="1" id="KW-1133">Transmembrane helix</keyword>
<protein>
    <submittedName>
        <fullName evidence="2">Uncharacterized protein</fullName>
    </submittedName>
</protein>
<reference evidence="2 3" key="1">
    <citation type="submission" date="2016-03" db="EMBL/GenBank/DDBJ databases">
        <title>Acinetobacter genomospecies 28 strain ANC 4149.</title>
        <authorList>
            <person name="Radolfova-Krizova L."/>
            <person name="Nemec A."/>
        </authorList>
    </citation>
    <scope>NUCLEOTIDE SEQUENCE [LARGE SCALE GENOMIC DNA]</scope>
    <source>
        <strain evidence="2 3">ANC 4149</strain>
    </source>
</reference>
<accession>A0A151Y3H5</accession>
<evidence type="ECO:0000313" key="3">
    <source>
        <dbReference type="Proteomes" id="UP000076276"/>
    </source>
</evidence>
<dbReference type="EMBL" id="LUAW01000014">
    <property type="protein sequence ID" value="KYQ72594.1"/>
    <property type="molecule type" value="Genomic_DNA"/>
</dbReference>
<dbReference type="RefSeq" id="WP_067667472.1">
    <property type="nucleotide sequence ID" value="NZ_CBCSIK010000001.1"/>
</dbReference>
<dbReference type="OrthoDB" id="6708029at2"/>
<gene>
    <name evidence="2" type="ORF">AZH43_08840</name>
</gene>
<feature type="transmembrane region" description="Helical" evidence="1">
    <location>
        <begin position="53"/>
        <end position="75"/>
    </location>
</feature>
<feature type="transmembrane region" description="Helical" evidence="1">
    <location>
        <begin position="87"/>
        <end position="108"/>
    </location>
</feature>
<feature type="transmembrane region" description="Helical" evidence="1">
    <location>
        <begin position="20"/>
        <end position="41"/>
    </location>
</feature>
<comment type="caution">
    <text evidence="2">The sequence shown here is derived from an EMBL/GenBank/DDBJ whole genome shotgun (WGS) entry which is preliminary data.</text>
</comment>
<organism evidence="2 3">
    <name type="scientific">Acinetobacter pragensis</name>
    <dbReference type="NCBI Taxonomy" id="1806892"/>
    <lineage>
        <taxon>Bacteria</taxon>
        <taxon>Pseudomonadati</taxon>
        <taxon>Pseudomonadota</taxon>
        <taxon>Gammaproteobacteria</taxon>
        <taxon>Moraxellales</taxon>
        <taxon>Moraxellaceae</taxon>
        <taxon>Acinetobacter</taxon>
    </lineage>
</organism>
<name>A0A151Y3H5_9GAMM</name>
<evidence type="ECO:0000256" key="1">
    <source>
        <dbReference type="SAM" id="Phobius"/>
    </source>
</evidence>
<proteinExistence type="predicted"/>
<sequence>MVMNHLPPLYPHQKSKNETLSLVHGIYAGLLFCALAIVWYVEYQQSTIPMIELAVLSVLMLLMFGLNVLACIKVKKGNNAGLILSRVMAVLMLLSFPIGTVLGLFSLWKTSKKQWEK</sequence>
<evidence type="ECO:0000313" key="2">
    <source>
        <dbReference type="EMBL" id="KYQ72594.1"/>
    </source>
</evidence>
<keyword evidence="1" id="KW-0472">Membrane</keyword>